<evidence type="ECO:0000259" key="6">
    <source>
        <dbReference type="Pfam" id="PF23259"/>
    </source>
</evidence>
<keyword evidence="3" id="KW-0630">Potassium</keyword>
<evidence type="ECO:0000259" key="5">
    <source>
        <dbReference type="Pfam" id="PF23256"/>
    </source>
</evidence>
<dbReference type="InterPro" id="IPR014729">
    <property type="entry name" value="Rossmann-like_a/b/a_fold"/>
</dbReference>
<dbReference type="Gene3D" id="3.40.50.620">
    <property type="entry name" value="HUPs"/>
    <property type="match status" value="1"/>
</dbReference>
<keyword evidence="4" id="KW-0406">Ion transport</keyword>
<feature type="domain" description="Cation/H(+) antiporter C-terminal" evidence="6">
    <location>
        <begin position="284"/>
        <end position="390"/>
    </location>
</feature>
<accession>A0A803MDQ8</accession>
<dbReference type="EnsemblPlants" id="AUR62027601-RA">
    <property type="protein sequence ID" value="AUR62027601-RA:cds"/>
    <property type="gene ID" value="AUR62027601"/>
</dbReference>
<keyword evidence="2" id="KW-0633">Potassium transport</keyword>
<feature type="domain" description="Cation/H(+) antiporter C-terminal" evidence="6">
    <location>
        <begin position="220"/>
        <end position="252"/>
    </location>
</feature>
<dbReference type="Gramene" id="AUR62027601-RA">
    <property type="protein sequence ID" value="AUR62027601-RA:cds"/>
    <property type="gene ID" value="AUR62027601"/>
</dbReference>
<dbReference type="SUPFAM" id="SSF52402">
    <property type="entry name" value="Adenine nucleotide alpha hydrolases-like"/>
    <property type="match status" value="1"/>
</dbReference>
<evidence type="ECO:0000256" key="4">
    <source>
        <dbReference type="ARBA" id="ARBA00023065"/>
    </source>
</evidence>
<dbReference type="InterPro" id="IPR057291">
    <property type="entry name" value="CHX17_2nd"/>
</dbReference>
<protein>
    <submittedName>
        <fullName evidence="7">Uncharacterized protein</fullName>
    </submittedName>
</protein>
<keyword evidence="8" id="KW-1185">Reference proteome</keyword>
<dbReference type="OMA" id="ICKRIGK"/>
<dbReference type="PANTHER" id="PTHR32468:SF74">
    <property type="entry name" value="CATION_H(+) ANTIPORTER 21-RELATED"/>
    <property type="match status" value="1"/>
</dbReference>
<reference evidence="7" key="1">
    <citation type="journal article" date="2017" name="Nature">
        <title>The genome of Chenopodium quinoa.</title>
        <authorList>
            <person name="Jarvis D.E."/>
            <person name="Ho Y.S."/>
            <person name="Lightfoot D.J."/>
            <person name="Schmoeckel S.M."/>
            <person name="Li B."/>
            <person name="Borm T.J.A."/>
            <person name="Ohyanagi H."/>
            <person name="Mineta K."/>
            <person name="Michell C.T."/>
            <person name="Saber N."/>
            <person name="Kharbatia N.M."/>
            <person name="Rupper R.R."/>
            <person name="Sharp A.R."/>
            <person name="Dally N."/>
            <person name="Boughton B.A."/>
            <person name="Woo Y.H."/>
            <person name="Gao G."/>
            <person name="Schijlen E.G.W.M."/>
            <person name="Guo X."/>
            <person name="Momin A.A."/>
            <person name="Negrao S."/>
            <person name="Al-Babili S."/>
            <person name="Gehring C."/>
            <person name="Roessner U."/>
            <person name="Jung C."/>
            <person name="Murphy K."/>
            <person name="Arold S.T."/>
            <person name="Gojobori T."/>
            <person name="van der Linden C.G."/>
            <person name="van Loo E.N."/>
            <person name="Jellen E.N."/>
            <person name="Maughan P.J."/>
            <person name="Tester M."/>
        </authorList>
    </citation>
    <scope>NUCLEOTIDE SEQUENCE [LARGE SCALE GENOMIC DNA]</scope>
    <source>
        <strain evidence="7">cv. PI 614886</strain>
    </source>
</reference>
<dbReference type="InterPro" id="IPR057290">
    <property type="entry name" value="CHX17_C"/>
</dbReference>
<evidence type="ECO:0000256" key="3">
    <source>
        <dbReference type="ARBA" id="ARBA00022958"/>
    </source>
</evidence>
<dbReference type="PANTHER" id="PTHR32468">
    <property type="entry name" value="CATION/H + ANTIPORTER"/>
    <property type="match status" value="1"/>
</dbReference>
<dbReference type="GO" id="GO:0012505">
    <property type="term" value="C:endomembrane system"/>
    <property type="evidence" value="ECO:0007669"/>
    <property type="project" value="TreeGrafter"/>
</dbReference>
<dbReference type="GO" id="GO:0098662">
    <property type="term" value="P:inorganic cation transmembrane transport"/>
    <property type="evidence" value="ECO:0007669"/>
    <property type="project" value="TreeGrafter"/>
</dbReference>
<dbReference type="GO" id="GO:0006885">
    <property type="term" value="P:regulation of pH"/>
    <property type="evidence" value="ECO:0007669"/>
    <property type="project" value="TreeGrafter"/>
</dbReference>
<organism evidence="7 8">
    <name type="scientific">Chenopodium quinoa</name>
    <name type="common">Quinoa</name>
    <dbReference type="NCBI Taxonomy" id="63459"/>
    <lineage>
        <taxon>Eukaryota</taxon>
        <taxon>Viridiplantae</taxon>
        <taxon>Streptophyta</taxon>
        <taxon>Embryophyta</taxon>
        <taxon>Tracheophyta</taxon>
        <taxon>Spermatophyta</taxon>
        <taxon>Magnoliopsida</taxon>
        <taxon>eudicotyledons</taxon>
        <taxon>Gunneridae</taxon>
        <taxon>Pentapetalae</taxon>
        <taxon>Caryophyllales</taxon>
        <taxon>Chenopodiaceae</taxon>
        <taxon>Chenopodioideae</taxon>
        <taxon>Atripliceae</taxon>
        <taxon>Chenopodium</taxon>
    </lineage>
</organism>
<dbReference type="InterPro" id="IPR050794">
    <property type="entry name" value="CPA2_transporter"/>
</dbReference>
<evidence type="ECO:0000256" key="1">
    <source>
        <dbReference type="ARBA" id="ARBA00022448"/>
    </source>
</evidence>
<name>A0A803MDQ8_CHEQI</name>
<proteinExistence type="predicted"/>
<evidence type="ECO:0000313" key="8">
    <source>
        <dbReference type="Proteomes" id="UP000596660"/>
    </source>
</evidence>
<evidence type="ECO:0000256" key="2">
    <source>
        <dbReference type="ARBA" id="ARBA00022538"/>
    </source>
</evidence>
<feature type="domain" description="Cation/H(+) antiporter central" evidence="5">
    <location>
        <begin position="120"/>
        <end position="199"/>
    </location>
</feature>
<evidence type="ECO:0000313" key="7">
    <source>
        <dbReference type="EnsemblPlants" id="AUR62027601-RA:cds"/>
    </source>
</evidence>
<reference evidence="7" key="2">
    <citation type="submission" date="2021-03" db="UniProtKB">
        <authorList>
            <consortium name="EnsemblPlants"/>
        </authorList>
    </citation>
    <scope>IDENTIFICATION</scope>
</reference>
<dbReference type="AlphaFoldDB" id="A0A803MDQ8"/>
<dbReference type="Proteomes" id="UP000596660">
    <property type="component" value="Unplaced"/>
</dbReference>
<dbReference type="Pfam" id="PF23256">
    <property type="entry name" value="CHX17_2nd"/>
    <property type="match status" value="1"/>
</dbReference>
<dbReference type="Pfam" id="PF23259">
    <property type="entry name" value="CHX17_C"/>
    <property type="match status" value="2"/>
</dbReference>
<dbReference type="GO" id="GO:0006813">
    <property type="term" value="P:potassium ion transport"/>
    <property type="evidence" value="ECO:0007669"/>
    <property type="project" value="UniProtKB-KW"/>
</dbReference>
<sequence length="411" mass="46097">MKIICKRIGKIPQLYDQRSLQGANFSEKLKLITCIHSTRNVRSIINLLEISNITVQHPASVHVTHLIELLGHAPAMLIEHESQGSFFWNLGSKLFCDRGRAESDQIIKEFIEYTDQHGNSTSSLKVFTVVSPINTMHEDICSLAEDKHASLIILPFHKQQGVDGKLEDTNIEFGGVNQNVLDVAPCSVASLVDRGLRVDSMSSSSELYSDDGQGCEQVQIAMIYIGGCDDREALTYAWRMAGHSSVNLTVIRFLEGEQLSDIDQPIDYLDFGDSDVEVENLTISAQKLREIQVDNEFLMDFQEQTSYDRSICYLEKFINCPGEIISSLREMGHDFDLYMVGKGQSRLSFPTIGLVKWSEFRELGPIGDILITSEFTSTASVLVMQQYSNKLSKRSFVVKSSEEEKVTIISS</sequence>
<keyword evidence="1" id="KW-0813">Transport</keyword>